<evidence type="ECO:0000313" key="1">
    <source>
        <dbReference type="EMBL" id="KAH0535670.1"/>
    </source>
</evidence>
<dbReference type="EMBL" id="JAHXZJ010002982">
    <property type="protein sequence ID" value="KAH0535670.1"/>
    <property type="molecule type" value="Genomic_DNA"/>
</dbReference>
<name>A0AAV7HVE5_COTGL</name>
<evidence type="ECO:0000313" key="2">
    <source>
        <dbReference type="Proteomes" id="UP000826195"/>
    </source>
</evidence>
<proteinExistence type="predicted"/>
<gene>
    <name evidence="1" type="ORF">KQX54_018052</name>
</gene>
<dbReference type="AlphaFoldDB" id="A0AAV7HVE5"/>
<reference evidence="1 2" key="1">
    <citation type="journal article" date="2021" name="J. Hered.">
        <title>A chromosome-level genome assembly of the parasitoid wasp, Cotesia glomerata (Hymenoptera: Braconidae).</title>
        <authorList>
            <person name="Pinto B.J."/>
            <person name="Weis J.J."/>
            <person name="Gamble T."/>
            <person name="Ode P.J."/>
            <person name="Paul R."/>
            <person name="Zaspel J.M."/>
        </authorList>
    </citation>
    <scope>NUCLEOTIDE SEQUENCE [LARGE SCALE GENOMIC DNA]</scope>
    <source>
        <strain evidence="1">CgM1</strain>
    </source>
</reference>
<accession>A0AAV7HVE5</accession>
<organism evidence="1 2">
    <name type="scientific">Cotesia glomerata</name>
    <name type="common">Lepidopteran parasitic wasp</name>
    <name type="synonym">Apanteles glomeratus</name>
    <dbReference type="NCBI Taxonomy" id="32391"/>
    <lineage>
        <taxon>Eukaryota</taxon>
        <taxon>Metazoa</taxon>
        <taxon>Ecdysozoa</taxon>
        <taxon>Arthropoda</taxon>
        <taxon>Hexapoda</taxon>
        <taxon>Insecta</taxon>
        <taxon>Pterygota</taxon>
        <taxon>Neoptera</taxon>
        <taxon>Endopterygota</taxon>
        <taxon>Hymenoptera</taxon>
        <taxon>Apocrita</taxon>
        <taxon>Ichneumonoidea</taxon>
        <taxon>Braconidae</taxon>
        <taxon>Microgastrinae</taxon>
        <taxon>Cotesia</taxon>
    </lineage>
</organism>
<sequence length="98" mass="11396">MGVITQYKAGESCGDSTYKLKLRQNRMDAEERRQDESESKYYRPDRRQKVKVLILDGGGTVAAPARCICKLRPLDQSWYHLQVLSSRRNILGHWIQDI</sequence>
<comment type="caution">
    <text evidence="1">The sequence shown here is derived from an EMBL/GenBank/DDBJ whole genome shotgun (WGS) entry which is preliminary data.</text>
</comment>
<protein>
    <submittedName>
        <fullName evidence="1">Uncharacterized protein</fullName>
    </submittedName>
</protein>
<dbReference type="Proteomes" id="UP000826195">
    <property type="component" value="Unassembled WGS sequence"/>
</dbReference>
<keyword evidence="2" id="KW-1185">Reference proteome</keyword>